<evidence type="ECO:0000313" key="9">
    <source>
        <dbReference type="EMBL" id="CAE0708570.1"/>
    </source>
</evidence>
<feature type="region of interest" description="Disordered" evidence="7">
    <location>
        <begin position="811"/>
        <end position="831"/>
    </location>
</feature>
<evidence type="ECO:0000256" key="7">
    <source>
        <dbReference type="SAM" id="MobiDB-lite"/>
    </source>
</evidence>
<reference evidence="9" key="1">
    <citation type="submission" date="2021-01" db="EMBL/GenBank/DDBJ databases">
        <authorList>
            <person name="Corre E."/>
            <person name="Pelletier E."/>
            <person name="Niang G."/>
            <person name="Scheremetjew M."/>
            <person name="Finn R."/>
            <person name="Kale V."/>
            <person name="Holt S."/>
            <person name="Cochrane G."/>
            <person name="Meng A."/>
            <person name="Brown T."/>
            <person name="Cohen L."/>
        </authorList>
    </citation>
    <scope>NUCLEOTIDE SEQUENCE</scope>
    <source>
        <strain evidence="9">10249 10 AB</strain>
    </source>
</reference>
<proteinExistence type="inferred from homology"/>
<feature type="region of interest" description="Disordered" evidence="7">
    <location>
        <begin position="466"/>
        <end position="506"/>
    </location>
</feature>
<sequence>MMKFIGCFFVRSSLRASLCCFLVAVALLLLREDVLPLVITLSPKNHILCEGFVLPGTIRVPSSGYAQQTKTRSGTSFQSVNPWKRFEGTYATTTFCCPDDSFGYSYDYDCFDCSNDCNAGGACCEDCHCATKRKRKNNSNSNDNHKDRRERRRKKAPAPTKDHNPSRREFVAWNSILAGLASGAFVSISEAATDTGLLGVVNAGDAIQSSSNVLSSDTADSHFASSQFVPYSSVRKYKSVTLSNGMKVLLVSDKTARQSSAALTIRGAGQFSDPTYLNGLAHLTEHMVLSSKAGSSWSNQGDFQEWLDGDYAEGFSNGFTAYEKVCFHFQCGTDVFAEALDRFSNLFLDRVMAETCQNKDAVRREIRRVSSELDKNDLFSRELYLTKSLINPKHPYSEVTLGSIETLETLPDEADISVSKELYAFYKEKYRPDHAILVVVGSASLSSLEAMVQPFSATMIRQKKKEGISSSINSSSGEEDMQRDHEQQQVLSKKQQEPQEKREFPPFLLPGNSIGPICLFRGKVSNEILADNLEKISFQWALDQDYTGLRQQRTANNSNNNVVTATQIGFVMAEILGRRGPGSLFRLLQKRKWLPEGNRGVPRISFPVDVSGFQILRLEIIITLTGFAKRSSVIAAVYDYLACLRANPPGRELIAQYCAVGQLYGHALAPRPPDAIELAFDGQIYGVDGPYGVGTPSWRLMPLPEDSVGVRNLQKTMQSVLTRIADPSNAITIMTASQRAILSQRANDLEETFPLFSPASWNISPTTQARYLPQNNVLTGKINEWLMTRISPERLQPPVLNPLIPPALRSPRIPLSSGTSNTNSISSDTLDPEKSSLVRDYWALMKVYSNNDLFPPGLSLPRAPPEPSSRSLFVLQLLSSRPPRATAEMAAHAEVWRISLEYALVDLAELGAPAGLAYDISYNKYGMRVAFLGLSQNIASYARRIGRRMVDHTSQLLEGPEQIPNYVIDASIRNTNRFRMSPKRKAVVTNTLKQTNASDAAREGTAFFKSCSGAVCFSKGDLLPAETLSLLADLKDIFRKTTGINVRPAPAVPEVEDLLYRANWIPRAASVCTVPGSSLISNPCGRVPR</sequence>
<dbReference type="InterPro" id="IPR050626">
    <property type="entry name" value="Peptidase_M16"/>
</dbReference>
<dbReference type="InterPro" id="IPR011765">
    <property type="entry name" value="Pept_M16_N"/>
</dbReference>
<dbReference type="PANTHER" id="PTHR43690">
    <property type="entry name" value="NARDILYSIN"/>
    <property type="match status" value="1"/>
</dbReference>
<protein>
    <recommendedName>
        <fullName evidence="8">Peptidase M16 N-terminal domain-containing protein</fullName>
    </recommendedName>
</protein>
<dbReference type="SUPFAM" id="SSF63411">
    <property type="entry name" value="LuxS/MPP-like metallohydrolase"/>
    <property type="match status" value="2"/>
</dbReference>
<dbReference type="PANTHER" id="PTHR43690:SF18">
    <property type="entry name" value="INSULIN-DEGRADING ENZYME-RELATED"/>
    <property type="match status" value="1"/>
</dbReference>
<evidence type="ECO:0000259" key="8">
    <source>
        <dbReference type="Pfam" id="PF00675"/>
    </source>
</evidence>
<keyword evidence="3" id="KW-0479">Metal-binding</keyword>
<evidence type="ECO:0000256" key="3">
    <source>
        <dbReference type="ARBA" id="ARBA00022723"/>
    </source>
</evidence>
<evidence type="ECO:0000256" key="4">
    <source>
        <dbReference type="ARBA" id="ARBA00022801"/>
    </source>
</evidence>
<feature type="compositionally biased region" description="Basic and acidic residues" evidence="7">
    <location>
        <begin position="494"/>
        <end position="504"/>
    </location>
</feature>
<dbReference type="GO" id="GO:0008237">
    <property type="term" value="F:metallopeptidase activity"/>
    <property type="evidence" value="ECO:0007669"/>
    <property type="project" value="UniProtKB-KW"/>
</dbReference>
<evidence type="ECO:0000256" key="1">
    <source>
        <dbReference type="ARBA" id="ARBA00007261"/>
    </source>
</evidence>
<dbReference type="EMBL" id="HBIX01001741">
    <property type="protein sequence ID" value="CAE0708570.1"/>
    <property type="molecule type" value="Transcribed_RNA"/>
</dbReference>
<name>A0A7S4EF93_9STRA</name>
<keyword evidence="4" id="KW-0378">Hydrolase</keyword>
<dbReference type="Pfam" id="PF00675">
    <property type="entry name" value="Peptidase_M16"/>
    <property type="match status" value="1"/>
</dbReference>
<gene>
    <name evidence="9" type="ORF">PAUS00366_LOCUS1290</name>
</gene>
<organism evidence="9">
    <name type="scientific">Pseudo-nitzschia australis</name>
    <dbReference type="NCBI Taxonomy" id="44445"/>
    <lineage>
        <taxon>Eukaryota</taxon>
        <taxon>Sar</taxon>
        <taxon>Stramenopiles</taxon>
        <taxon>Ochrophyta</taxon>
        <taxon>Bacillariophyta</taxon>
        <taxon>Bacillariophyceae</taxon>
        <taxon>Bacillariophycidae</taxon>
        <taxon>Bacillariales</taxon>
        <taxon>Bacillariaceae</taxon>
        <taxon>Pseudo-nitzschia</taxon>
    </lineage>
</organism>
<accession>A0A7S4EF93</accession>
<evidence type="ECO:0000256" key="2">
    <source>
        <dbReference type="ARBA" id="ARBA00022670"/>
    </source>
</evidence>
<dbReference type="AlphaFoldDB" id="A0A7S4EF93"/>
<feature type="compositionally biased region" description="Low complexity" evidence="7">
    <location>
        <begin position="816"/>
        <end position="827"/>
    </location>
</feature>
<evidence type="ECO:0000256" key="6">
    <source>
        <dbReference type="ARBA" id="ARBA00023049"/>
    </source>
</evidence>
<dbReference type="GO" id="GO:0006508">
    <property type="term" value="P:proteolysis"/>
    <property type="evidence" value="ECO:0007669"/>
    <property type="project" value="UniProtKB-KW"/>
</dbReference>
<dbReference type="GO" id="GO:0046872">
    <property type="term" value="F:metal ion binding"/>
    <property type="evidence" value="ECO:0007669"/>
    <property type="project" value="UniProtKB-KW"/>
</dbReference>
<feature type="region of interest" description="Disordered" evidence="7">
    <location>
        <begin position="134"/>
        <end position="165"/>
    </location>
</feature>
<evidence type="ECO:0000256" key="5">
    <source>
        <dbReference type="ARBA" id="ARBA00022833"/>
    </source>
</evidence>
<feature type="domain" description="Peptidase M16 N-terminal" evidence="8">
    <location>
        <begin position="247"/>
        <end position="374"/>
    </location>
</feature>
<comment type="similarity">
    <text evidence="1">Belongs to the peptidase M16 family.</text>
</comment>
<dbReference type="Gene3D" id="3.30.830.10">
    <property type="entry name" value="Metalloenzyme, LuxS/M16 peptidase-like"/>
    <property type="match status" value="3"/>
</dbReference>
<keyword evidence="5" id="KW-0862">Zinc</keyword>
<keyword evidence="2" id="KW-0645">Protease</keyword>
<keyword evidence="6" id="KW-0482">Metalloprotease</keyword>
<dbReference type="InterPro" id="IPR011249">
    <property type="entry name" value="Metalloenz_LuxS/M16"/>
</dbReference>